<evidence type="ECO:0000313" key="2">
    <source>
        <dbReference type="Proteomes" id="UP001515943"/>
    </source>
</evidence>
<accession>A0ABX1FG49</accession>
<dbReference type="Proteomes" id="UP001515943">
    <property type="component" value="Unassembled WGS sequence"/>
</dbReference>
<reference evidence="1 2" key="1">
    <citation type="submission" date="2019-08" db="EMBL/GenBank/DDBJ databases">
        <title>Lentzea from Indian Himalayas.</title>
        <authorList>
            <person name="Mandal S."/>
            <person name="Mallick Gupta A."/>
            <person name="Maiti P.K."/>
            <person name="Sarkar J."/>
            <person name="Mandal S."/>
        </authorList>
    </citation>
    <scope>NUCLEOTIDE SEQUENCE [LARGE SCALE GENOMIC DNA]</scope>
    <source>
        <strain evidence="1 2">PSKA42</strain>
    </source>
</reference>
<proteinExistence type="predicted"/>
<dbReference type="EMBL" id="VSRL01000035">
    <property type="protein sequence ID" value="NKE57607.1"/>
    <property type="molecule type" value="Genomic_DNA"/>
</dbReference>
<keyword evidence="2" id="KW-1185">Reference proteome</keyword>
<comment type="caution">
    <text evidence="1">The sequence shown here is derived from an EMBL/GenBank/DDBJ whole genome shotgun (WGS) entry which is preliminary data.</text>
</comment>
<sequence length="61" mass="6654">MAAERAEAVQQHAAARRVAERAHDVGDCRELLSMLGLTGVRTKSLLPDALSVFRPIEGPRE</sequence>
<gene>
    <name evidence="1" type="ORF">FXN61_12475</name>
</gene>
<evidence type="ECO:0000313" key="1">
    <source>
        <dbReference type="EMBL" id="NKE57607.1"/>
    </source>
</evidence>
<protein>
    <submittedName>
        <fullName evidence="1">Uncharacterized protein</fullName>
    </submittedName>
</protein>
<organism evidence="1 2">
    <name type="scientific">Lentzea indica</name>
    <dbReference type="NCBI Taxonomy" id="2604800"/>
    <lineage>
        <taxon>Bacteria</taxon>
        <taxon>Bacillati</taxon>
        <taxon>Actinomycetota</taxon>
        <taxon>Actinomycetes</taxon>
        <taxon>Pseudonocardiales</taxon>
        <taxon>Pseudonocardiaceae</taxon>
        <taxon>Lentzea</taxon>
    </lineage>
</organism>
<name>A0ABX1FG49_9PSEU</name>